<feature type="transmembrane region" description="Helical" evidence="1">
    <location>
        <begin position="33"/>
        <end position="54"/>
    </location>
</feature>
<keyword evidence="1" id="KW-1133">Transmembrane helix</keyword>
<name>A0AAV7I527_COTGL</name>
<keyword evidence="3" id="KW-1185">Reference proteome</keyword>
<evidence type="ECO:0000313" key="2">
    <source>
        <dbReference type="EMBL" id="KAH0541055.1"/>
    </source>
</evidence>
<dbReference type="Proteomes" id="UP000826195">
    <property type="component" value="Unassembled WGS sequence"/>
</dbReference>
<reference evidence="2 3" key="1">
    <citation type="journal article" date="2021" name="J. Hered.">
        <title>A chromosome-level genome assembly of the parasitoid wasp, Cotesia glomerata (Hymenoptera: Braconidae).</title>
        <authorList>
            <person name="Pinto B.J."/>
            <person name="Weis J.J."/>
            <person name="Gamble T."/>
            <person name="Ode P.J."/>
            <person name="Paul R."/>
            <person name="Zaspel J.M."/>
        </authorList>
    </citation>
    <scope>NUCLEOTIDE SEQUENCE [LARGE SCALE GENOMIC DNA]</scope>
    <source>
        <strain evidence="2">CgM1</strain>
    </source>
</reference>
<gene>
    <name evidence="2" type="ORF">KQX54_020895</name>
</gene>
<evidence type="ECO:0000313" key="3">
    <source>
        <dbReference type="Proteomes" id="UP000826195"/>
    </source>
</evidence>
<keyword evidence="1" id="KW-0812">Transmembrane</keyword>
<proteinExistence type="predicted"/>
<keyword evidence="1" id="KW-0472">Membrane</keyword>
<dbReference type="AlphaFoldDB" id="A0AAV7I527"/>
<comment type="caution">
    <text evidence="2">The sequence shown here is derived from an EMBL/GenBank/DDBJ whole genome shotgun (WGS) entry which is preliminary data.</text>
</comment>
<accession>A0AAV7I527</accession>
<sequence length="118" mass="12901">MVLRVVYYYEHPASTSVRGIGKVVDDCTTGCKAVLPDCLAGCLVYLFALVLVLSNRAVRTNVSKRTSLHTSAACVEYYTCSFYGVHTQHVCTPTCSREGVVDQSPGRINPLQVSFFST</sequence>
<dbReference type="EMBL" id="JAHXZJ010002609">
    <property type="protein sequence ID" value="KAH0541055.1"/>
    <property type="molecule type" value="Genomic_DNA"/>
</dbReference>
<protein>
    <submittedName>
        <fullName evidence="2">Uncharacterized protein</fullName>
    </submittedName>
</protein>
<evidence type="ECO:0000256" key="1">
    <source>
        <dbReference type="SAM" id="Phobius"/>
    </source>
</evidence>
<organism evidence="2 3">
    <name type="scientific">Cotesia glomerata</name>
    <name type="common">Lepidopteran parasitic wasp</name>
    <name type="synonym">Apanteles glomeratus</name>
    <dbReference type="NCBI Taxonomy" id="32391"/>
    <lineage>
        <taxon>Eukaryota</taxon>
        <taxon>Metazoa</taxon>
        <taxon>Ecdysozoa</taxon>
        <taxon>Arthropoda</taxon>
        <taxon>Hexapoda</taxon>
        <taxon>Insecta</taxon>
        <taxon>Pterygota</taxon>
        <taxon>Neoptera</taxon>
        <taxon>Endopterygota</taxon>
        <taxon>Hymenoptera</taxon>
        <taxon>Apocrita</taxon>
        <taxon>Ichneumonoidea</taxon>
        <taxon>Braconidae</taxon>
        <taxon>Microgastrinae</taxon>
        <taxon>Cotesia</taxon>
    </lineage>
</organism>